<gene>
    <name evidence="2" type="ORF">O9K51_00366</name>
</gene>
<keyword evidence="1" id="KW-1133">Transmembrane helix</keyword>
<dbReference type="Proteomes" id="UP001163105">
    <property type="component" value="Unassembled WGS sequence"/>
</dbReference>
<accession>A0AB34G5Y5</accession>
<dbReference type="AlphaFoldDB" id="A0AB34G5Y5"/>
<feature type="transmembrane region" description="Helical" evidence="1">
    <location>
        <begin position="12"/>
        <end position="34"/>
    </location>
</feature>
<dbReference type="EMBL" id="JAQHRD010000001">
    <property type="protein sequence ID" value="KAJ6445605.1"/>
    <property type="molecule type" value="Genomic_DNA"/>
</dbReference>
<sequence>MGDTKGLSNEAIVGIAVGVSGFIVGFVKLVAVFLSSRDKDNGHDVEMQNRPATDDARLRLIEAAPPRSHNPFFPRKGT</sequence>
<proteinExistence type="predicted"/>
<keyword evidence="3" id="KW-1185">Reference proteome</keyword>
<comment type="caution">
    <text evidence="2">The sequence shown here is derived from an EMBL/GenBank/DDBJ whole genome shotgun (WGS) entry which is preliminary data.</text>
</comment>
<evidence type="ECO:0000313" key="2">
    <source>
        <dbReference type="EMBL" id="KAJ6445605.1"/>
    </source>
</evidence>
<organism evidence="2 3">
    <name type="scientific">Purpureocillium lavendulum</name>
    <dbReference type="NCBI Taxonomy" id="1247861"/>
    <lineage>
        <taxon>Eukaryota</taxon>
        <taxon>Fungi</taxon>
        <taxon>Dikarya</taxon>
        <taxon>Ascomycota</taxon>
        <taxon>Pezizomycotina</taxon>
        <taxon>Sordariomycetes</taxon>
        <taxon>Hypocreomycetidae</taxon>
        <taxon>Hypocreales</taxon>
        <taxon>Ophiocordycipitaceae</taxon>
        <taxon>Purpureocillium</taxon>
    </lineage>
</organism>
<evidence type="ECO:0000313" key="3">
    <source>
        <dbReference type="Proteomes" id="UP001163105"/>
    </source>
</evidence>
<keyword evidence="1" id="KW-0472">Membrane</keyword>
<keyword evidence="1" id="KW-0812">Transmembrane</keyword>
<reference evidence="2" key="1">
    <citation type="submission" date="2023-01" db="EMBL/GenBank/DDBJ databases">
        <title>The growth and conidiation of Purpureocillium lavendulum are regulated by nitrogen source and histone H3K14 acetylation.</title>
        <authorList>
            <person name="Tang P."/>
            <person name="Han J."/>
            <person name="Zhang C."/>
            <person name="Tang P."/>
            <person name="Qi F."/>
            <person name="Zhang K."/>
            <person name="Liang L."/>
        </authorList>
    </citation>
    <scope>NUCLEOTIDE SEQUENCE</scope>
    <source>
        <strain evidence="2">YMF1.00683</strain>
    </source>
</reference>
<protein>
    <submittedName>
        <fullName evidence="2">Uncharacterized protein</fullName>
    </submittedName>
</protein>
<name>A0AB34G5Y5_9HYPO</name>
<evidence type="ECO:0000256" key="1">
    <source>
        <dbReference type="SAM" id="Phobius"/>
    </source>
</evidence>